<dbReference type="Gene3D" id="3.10.20.320">
    <property type="entry name" value="Putative peptidoglycan bound protein (lpxtg motif)"/>
    <property type="match status" value="1"/>
</dbReference>
<keyword evidence="1" id="KW-0677">Repeat</keyword>
<evidence type="ECO:0000259" key="4">
    <source>
        <dbReference type="Pfam" id="PF06458"/>
    </source>
</evidence>
<reference evidence="5 6" key="1">
    <citation type="journal article" date="2014" name="Antonie Van Leeuwenhoek">
        <title>Oenococcus alcoholitolerans sp. nov., a lactic acid bacteria isolated from cachaca and ethanol fermentation processes.</title>
        <authorList>
            <person name="Badotti F."/>
            <person name="Moreira A.P."/>
            <person name="Tonon L.A."/>
            <person name="de Lucena B.T."/>
            <person name="Gomes Fde C."/>
            <person name="Kruger R."/>
            <person name="Thompson C.C."/>
            <person name="de Morais M.A.Jr."/>
            <person name="Rosa C.A."/>
            <person name="Thompson F.L."/>
        </authorList>
    </citation>
    <scope>NUCLEOTIDE SEQUENCE [LARGE SCALE GENOMIC DNA]</scope>
    <source>
        <strain evidence="5 6">UFRJ-M7.2.18</strain>
    </source>
</reference>
<dbReference type="InterPro" id="IPR024968">
    <property type="entry name" value="SlpA_C_lactobacillus"/>
</dbReference>
<protein>
    <submittedName>
        <fullName evidence="5">Uncharacterized protein</fullName>
    </submittedName>
</protein>
<gene>
    <name evidence="5" type="ORF">Q757_02195</name>
</gene>
<feature type="domain" description="S-layer protein C-terminal" evidence="3">
    <location>
        <begin position="434"/>
        <end position="488"/>
    </location>
</feature>
<sequence>MGVRYMSESDHQAAGTWGGDTSINIAPNEDKTVSITFSLAANERSIIDSNFPNGTYVEGFAGLKSQQADSPDLSLPFLAFYGDWEKAPIIDSGSWFNGSSAHVNTEAGWSLANLASFDLGGDIFSQQAIFDQNQNAISPNGDGLDDSIDFLSLGTLRASSLNTYSVTDSKGRQVFSDSERNISKSYYYPTSQSWISFSDPAVFTGKSADQKPLPQGEYTYHVTTNPMIPVGDTGQNHIANDKSTFDFKFKIDTTAPVVNQRSIKVVKDGDKRFLVIPASDNFNLMDALLYPTVNGQPDTNADPISTSPLTGKNPHHDFRLDITNAKSDQVFLSVLDYGYNETDLSVDLSKFNAKKSAGLTIRSTDINGRKIANDRKIQGNVGDAYNITVPSIYAYKFNSAKGAALKGTLTEKPIKVQLIYDKIQKIKFAKNVQVTNKNGAGVYSDFGRTAPLTKQILKNGTKLRVQAAYRIGSADWYQISNGKYIHASDTNQGSFKSKNPGTIRLKRAAKIYRGYGPNAVFTGKLFAPRTVHKIFDAYQVDGIIWYRIGNNLWINNGRA</sequence>
<evidence type="ECO:0000313" key="6">
    <source>
        <dbReference type="Proteomes" id="UP000030023"/>
    </source>
</evidence>
<dbReference type="Pfam" id="PF03217">
    <property type="entry name" value="SlpA"/>
    <property type="match status" value="1"/>
</dbReference>
<feature type="region of interest" description="Disordered" evidence="2">
    <location>
        <begin position="1"/>
        <end position="21"/>
    </location>
</feature>
<keyword evidence="6" id="KW-1185">Reference proteome</keyword>
<proteinExistence type="predicted"/>
<dbReference type="Pfam" id="PF06458">
    <property type="entry name" value="MucBP"/>
    <property type="match status" value="1"/>
</dbReference>
<feature type="domain" description="MucBP" evidence="4">
    <location>
        <begin position="361"/>
        <end position="420"/>
    </location>
</feature>
<dbReference type="Proteomes" id="UP000030023">
    <property type="component" value="Unassembled WGS sequence"/>
</dbReference>
<accession>A0ABR4XRX9</accession>
<comment type="caution">
    <text evidence="5">The sequence shown here is derived from an EMBL/GenBank/DDBJ whole genome shotgun (WGS) entry which is preliminary data.</text>
</comment>
<evidence type="ECO:0000256" key="1">
    <source>
        <dbReference type="ARBA" id="ARBA00022737"/>
    </source>
</evidence>
<organism evidence="5 6">
    <name type="scientific">Oenococcus alcoholitolerans</name>
    <dbReference type="NCBI Taxonomy" id="931074"/>
    <lineage>
        <taxon>Bacteria</taxon>
        <taxon>Bacillati</taxon>
        <taxon>Bacillota</taxon>
        <taxon>Bacilli</taxon>
        <taxon>Lactobacillales</taxon>
        <taxon>Lactobacillaceae</taxon>
        <taxon>Oenococcus</taxon>
    </lineage>
</organism>
<name>A0ABR4XRX9_9LACO</name>
<evidence type="ECO:0000313" key="5">
    <source>
        <dbReference type="EMBL" id="KGO32246.1"/>
    </source>
</evidence>
<dbReference type="EMBL" id="AXCV01000057">
    <property type="protein sequence ID" value="KGO32246.1"/>
    <property type="molecule type" value="Genomic_DNA"/>
</dbReference>
<dbReference type="Gene3D" id="2.60.40.1710">
    <property type="entry name" value="Subtilisin-like superfamily"/>
    <property type="match status" value="1"/>
</dbReference>
<evidence type="ECO:0000256" key="2">
    <source>
        <dbReference type="SAM" id="MobiDB-lite"/>
    </source>
</evidence>
<dbReference type="InterPro" id="IPR009459">
    <property type="entry name" value="MucBP_dom"/>
</dbReference>
<evidence type="ECO:0000259" key="3">
    <source>
        <dbReference type="Pfam" id="PF03217"/>
    </source>
</evidence>